<dbReference type="SUPFAM" id="SSF51905">
    <property type="entry name" value="FAD/NAD(P)-binding domain"/>
    <property type="match status" value="2"/>
</dbReference>
<evidence type="ECO:0000256" key="1">
    <source>
        <dbReference type="ARBA" id="ARBA00001974"/>
    </source>
</evidence>
<name>A0A6F8YE00_9ACTN</name>
<dbReference type="GO" id="GO:0005737">
    <property type="term" value="C:cytoplasm"/>
    <property type="evidence" value="ECO:0007669"/>
    <property type="project" value="TreeGrafter"/>
</dbReference>
<feature type="domain" description="FAD/NAD(P)-binding" evidence="5">
    <location>
        <begin position="3"/>
        <end position="298"/>
    </location>
</feature>
<dbReference type="KEGG" id="psuu:Psuf_016770"/>
<evidence type="ECO:0000256" key="4">
    <source>
        <dbReference type="ARBA" id="ARBA00023002"/>
    </source>
</evidence>
<dbReference type="InterPro" id="IPR036188">
    <property type="entry name" value="FAD/NAD-bd_sf"/>
</dbReference>
<dbReference type="SUPFAM" id="SSF55424">
    <property type="entry name" value="FAD/NAD-linked reductases, dimerisation (C-terminal) domain"/>
    <property type="match status" value="1"/>
</dbReference>
<evidence type="ECO:0000256" key="2">
    <source>
        <dbReference type="ARBA" id="ARBA00022630"/>
    </source>
</evidence>
<proteinExistence type="predicted"/>
<comment type="cofactor">
    <cofactor evidence="1">
        <name>FAD</name>
        <dbReference type="ChEBI" id="CHEBI:57692"/>
    </cofactor>
</comment>
<dbReference type="GO" id="GO:0016651">
    <property type="term" value="F:oxidoreductase activity, acting on NAD(P)H"/>
    <property type="evidence" value="ECO:0007669"/>
    <property type="project" value="TreeGrafter"/>
</dbReference>
<dbReference type="Pfam" id="PF07992">
    <property type="entry name" value="Pyr_redox_2"/>
    <property type="match status" value="1"/>
</dbReference>
<dbReference type="RefSeq" id="WP_173155507.1">
    <property type="nucleotide sequence ID" value="NZ_AP022871.1"/>
</dbReference>
<dbReference type="PRINTS" id="PR00411">
    <property type="entry name" value="PNDRDTASEI"/>
</dbReference>
<evidence type="ECO:0000313" key="7">
    <source>
        <dbReference type="EMBL" id="BCB84364.1"/>
    </source>
</evidence>
<gene>
    <name evidence="7" type="ORF">Psuf_016770</name>
</gene>
<dbReference type="Proteomes" id="UP000503011">
    <property type="component" value="Chromosome"/>
</dbReference>
<reference evidence="7 8" key="1">
    <citation type="submission" date="2020-03" db="EMBL/GenBank/DDBJ databases">
        <title>Whole genome shotgun sequence of Phytohabitans suffuscus NBRC 105367.</title>
        <authorList>
            <person name="Komaki H."/>
            <person name="Tamura T."/>
        </authorList>
    </citation>
    <scope>NUCLEOTIDE SEQUENCE [LARGE SCALE GENOMIC DNA]</scope>
    <source>
        <strain evidence="7 8">NBRC 105367</strain>
    </source>
</reference>
<evidence type="ECO:0000259" key="5">
    <source>
        <dbReference type="Pfam" id="PF07992"/>
    </source>
</evidence>
<keyword evidence="8" id="KW-1185">Reference proteome</keyword>
<dbReference type="PRINTS" id="PR00368">
    <property type="entry name" value="FADPNR"/>
</dbReference>
<dbReference type="EMBL" id="AP022871">
    <property type="protein sequence ID" value="BCB84364.1"/>
    <property type="molecule type" value="Genomic_DNA"/>
</dbReference>
<sequence length="413" mass="44421">MFLIIGASLAGAKAAQTLREEGYTGRLVLVGEETVRPYERPPLSKGYLLGQEPRDKAFVHDPGWYQEHDVELVLGRRATHLDVAAHTVTLDGVDELRYDKLLLATGSRVRTLDVPGSDIHGIRYLRTMDEAEALLDGVRTGGDVVVVGAGWIGLEVAAAAREHGCTVTVVESAPLPLYKVLGHEVATVFRDLHEAHGVRFRFEAGLRELGGVGGQVSNVVLDDNTEIPADLVVVGVGVRPATELAETAGLAVDDGVLTDAALRTTDPDVFACGDVARFHSPLVGGRIRVEHWSNALNGGPAAARSMLGQPVSYDRVPYFFTDQYDLGMEYAGWVPPRGYDRVLLRGDPSIVDGKAPELVVFWTKGGRVLAGMNVNVWDVQDHIQALVRVGYAGGTVDLDRLADPSVPLDSLVA</sequence>
<keyword evidence="2" id="KW-0285">Flavoprotein</keyword>
<accession>A0A6F8YE00</accession>
<dbReference type="PANTHER" id="PTHR43557:SF2">
    <property type="entry name" value="RIESKE DOMAIN-CONTAINING PROTEIN-RELATED"/>
    <property type="match status" value="1"/>
</dbReference>
<dbReference type="AlphaFoldDB" id="A0A6F8YE00"/>
<protein>
    <submittedName>
        <fullName evidence="7">Ferredoxin</fullName>
    </submittedName>
</protein>
<dbReference type="Gene3D" id="3.30.390.30">
    <property type="match status" value="1"/>
</dbReference>
<dbReference type="InterPro" id="IPR016156">
    <property type="entry name" value="FAD/NAD-linked_Rdtase_dimer_sf"/>
</dbReference>
<dbReference type="InterPro" id="IPR028202">
    <property type="entry name" value="Reductase_C"/>
</dbReference>
<dbReference type="Gene3D" id="3.50.50.60">
    <property type="entry name" value="FAD/NAD(P)-binding domain"/>
    <property type="match status" value="2"/>
</dbReference>
<keyword evidence="3" id="KW-0274">FAD</keyword>
<evidence type="ECO:0000256" key="3">
    <source>
        <dbReference type="ARBA" id="ARBA00022827"/>
    </source>
</evidence>
<dbReference type="PANTHER" id="PTHR43557">
    <property type="entry name" value="APOPTOSIS-INDUCING FACTOR 1"/>
    <property type="match status" value="1"/>
</dbReference>
<dbReference type="Pfam" id="PF14759">
    <property type="entry name" value="Reductase_C"/>
    <property type="match status" value="1"/>
</dbReference>
<keyword evidence="4" id="KW-0560">Oxidoreductase</keyword>
<organism evidence="7 8">
    <name type="scientific">Phytohabitans suffuscus</name>
    <dbReference type="NCBI Taxonomy" id="624315"/>
    <lineage>
        <taxon>Bacteria</taxon>
        <taxon>Bacillati</taxon>
        <taxon>Actinomycetota</taxon>
        <taxon>Actinomycetes</taxon>
        <taxon>Micromonosporales</taxon>
        <taxon>Micromonosporaceae</taxon>
    </lineage>
</organism>
<dbReference type="InterPro" id="IPR050446">
    <property type="entry name" value="FAD-oxidoreductase/Apoptosis"/>
</dbReference>
<dbReference type="InterPro" id="IPR023753">
    <property type="entry name" value="FAD/NAD-binding_dom"/>
</dbReference>
<evidence type="ECO:0000313" key="8">
    <source>
        <dbReference type="Proteomes" id="UP000503011"/>
    </source>
</evidence>
<reference evidence="7 8" key="2">
    <citation type="submission" date="2020-03" db="EMBL/GenBank/DDBJ databases">
        <authorList>
            <person name="Ichikawa N."/>
            <person name="Kimura A."/>
            <person name="Kitahashi Y."/>
            <person name="Uohara A."/>
        </authorList>
    </citation>
    <scope>NUCLEOTIDE SEQUENCE [LARGE SCALE GENOMIC DNA]</scope>
    <source>
        <strain evidence="7 8">NBRC 105367</strain>
    </source>
</reference>
<evidence type="ECO:0000259" key="6">
    <source>
        <dbReference type="Pfam" id="PF14759"/>
    </source>
</evidence>
<feature type="domain" description="Reductase C-terminal" evidence="6">
    <location>
        <begin position="318"/>
        <end position="411"/>
    </location>
</feature>